<comment type="caution">
    <text evidence="1">The sequence shown here is derived from an EMBL/GenBank/DDBJ whole genome shotgun (WGS) entry which is preliminary data.</text>
</comment>
<name>A0AAJ1WYB2_9HYPH</name>
<gene>
    <name evidence="1" type="ORF">QO001_004038</name>
</gene>
<proteinExistence type="predicted"/>
<dbReference type="Gene3D" id="3.40.50.720">
    <property type="entry name" value="NAD(P)-binding Rossmann-like Domain"/>
    <property type="match status" value="1"/>
</dbReference>
<protein>
    <submittedName>
        <fullName evidence="1">NAD(P)-dependent dehydrogenase (Short-subunit alcohol dehydrogenase family)</fullName>
    </submittedName>
</protein>
<evidence type="ECO:0000313" key="1">
    <source>
        <dbReference type="EMBL" id="MDQ0545100.1"/>
    </source>
</evidence>
<dbReference type="AlphaFoldDB" id="A0AAJ1WYB2"/>
<dbReference type="RefSeq" id="WP_370881385.1">
    <property type="nucleotide sequence ID" value="NZ_JAJALK010000007.1"/>
</dbReference>
<reference evidence="1" key="1">
    <citation type="submission" date="2023-07" db="EMBL/GenBank/DDBJ databases">
        <title>Genomic Encyclopedia of Type Strains, Phase IV (KMG-IV): sequencing the most valuable type-strain genomes for metagenomic binning, comparative biology and taxonomic classification.</title>
        <authorList>
            <person name="Goeker M."/>
        </authorList>
    </citation>
    <scope>NUCLEOTIDE SEQUENCE</scope>
    <source>
        <strain evidence="1">DSM 19569</strain>
    </source>
</reference>
<organism evidence="1 2">
    <name type="scientific">Methylobacterium brachiatum</name>
    <dbReference type="NCBI Taxonomy" id="269660"/>
    <lineage>
        <taxon>Bacteria</taxon>
        <taxon>Pseudomonadati</taxon>
        <taxon>Pseudomonadota</taxon>
        <taxon>Alphaproteobacteria</taxon>
        <taxon>Hyphomicrobiales</taxon>
        <taxon>Methylobacteriaceae</taxon>
        <taxon>Methylobacterium</taxon>
    </lineage>
</organism>
<sequence length="86" mass="9003">MTERNTDRRASSDLLEAFDASTRSASAACHFGSQIQAAVDTLKAEVSLGRFGQPLGLAPVYVFLASREVRYVTGEVHGATGGNGSA</sequence>
<dbReference type="SUPFAM" id="SSF51735">
    <property type="entry name" value="NAD(P)-binding Rossmann-fold domains"/>
    <property type="match status" value="1"/>
</dbReference>
<accession>A0AAJ1WYB2</accession>
<evidence type="ECO:0000313" key="2">
    <source>
        <dbReference type="Proteomes" id="UP001223420"/>
    </source>
</evidence>
<dbReference type="Proteomes" id="UP001223420">
    <property type="component" value="Unassembled WGS sequence"/>
</dbReference>
<dbReference type="EMBL" id="JAUSWL010000007">
    <property type="protein sequence ID" value="MDQ0545100.1"/>
    <property type="molecule type" value="Genomic_DNA"/>
</dbReference>
<dbReference type="InterPro" id="IPR036291">
    <property type="entry name" value="NAD(P)-bd_dom_sf"/>
</dbReference>